<reference evidence="3" key="1">
    <citation type="submission" date="2014-04" db="EMBL/GenBank/DDBJ databases">
        <title>Evolutionary Origins and Diversification of the Mycorrhizal Mutualists.</title>
        <authorList>
            <consortium name="DOE Joint Genome Institute"/>
            <consortium name="Mycorrhizal Genomics Consortium"/>
            <person name="Kohler A."/>
            <person name="Kuo A."/>
            <person name="Nagy L.G."/>
            <person name="Floudas D."/>
            <person name="Copeland A."/>
            <person name="Barry K.W."/>
            <person name="Cichocki N."/>
            <person name="Veneault-Fourrey C."/>
            <person name="LaButti K."/>
            <person name="Lindquist E.A."/>
            <person name="Lipzen A."/>
            <person name="Lundell T."/>
            <person name="Morin E."/>
            <person name="Murat C."/>
            <person name="Riley R."/>
            <person name="Ohm R."/>
            <person name="Sun H."/>
            <person name="Tunlid A."/>
            <person name="Henrissat B."/>
            <person name="Grigoriev I.V."/>
            <person name="Hibbett D.S."/>
            <person name="Martin F."/>
        </authorList>
    </citation>
    <scope>NUCLEOTIDE SEQUENCE [LARGE SCALE GENOMIC DNA]</scope>
    <source>
        <strain evidence="3">FD-334 SS-4</strain>
    </source>
</reference>
<gene>
    <name evidence="2" type="ORF">HYPSUDRAFT_145897</name>
</gene>
<dbReference type="EMBL" id="KN817597">
    <property type="protein sequence ID" value="KJA17853.1"/>
    <property type="molecule type" value="Genomic_DNA"/>
</dbReference>
<dbReference type="Proteomes" id="UP000054270">
    <property type="component" value="Unassembled WGS sequence"/>
</dbReference>
<feature type="compositionally biased region" description="Polar residues" evidence="1">
    <location>
        <begin position="236"/>
        <end position="263"/>
    </location>
</feature>
<organism evidence="2 3">
    <name type="scientific">Hypholoma sublateritium (strain FD-334 SS-4)</name>
    <dbReference type="NCBI Taxonomy" id="945553"/>
    <lineage>
        <taxon>Eukaryota</taxon>
        <taxon>Fungi</taxon>
        <taxon>Dikarya</taxon>
        <taxon>Basidiomycota</taxon>
        <taxon>Agaricomycotina</taxon>
        <taxon>Agaricomycetes</taxon>
        <taxon>Agaricomycetidae</taxon>
        <taxon>Agaricales</taxon>
        <taxon>Agaricineae</taxon>
        <taxon>Strophariaceae</taxon>
        <taxon>Hypholoma</taxon>
    </lineage>
</organism>
<keyword evidence="3" id="KW-1185">Reference proteome</keyword>
<sequence>MSTLKREYQRHLSEQTRELEDATGQRDQTQHRMDEIIREKAAVDIELKALRERATILMEDAERMRRQNHSLLQESADKDMKIAQADKQHAQDKEDIYGLNVALDSKQQELELIKRKMGVRGTAGSTPAPASKVTQHRRDSSIFSATPLSGPASRPSSALSQTDTESNSVGPRKERKLSGEIGQSVSARVTALGKSTRVNTFGGTVASATGKPSTSGRASVDSSMGPPASKPRPSIATPTPTGRVSSLTRSFSANKIVTPQSVTPMPHRRGSSAEQNTPSQRAKVSRPSVAASPAPSSVAEVDEKENIVSPVKKRTMIPVPA</sequence>
<feature type="compositionally biased region" description="Polar residues" evidence="1">
    <location>
        <begin position="199"/>
        <end position="222"/>
    </location>
</feature>
<evidence type="ECO:0000313" key="3">
    <source>
        <dbReference type="Proteomes" id="UP000054270"/>
    </source>
</evidence>
<feature type="region of interest" description="Disordered" evidence="1">
    <location>
        <begin position="1"/>
        <end position="31"/>
    </location>
</feature>
<feature type="compositionally biased region" description="Low complexity" evidence="1">
    <location>
        <begin position="281"/>
        <end position="299"/>
    </location>
</feature>
<dbReference type="STRING" id="945553.A0A0D2M3T4"/>
<evidence type="ECO:0000313" key="2">
    <source>
        <dbReference type="EMBL" id="KJA17853.1"/>
    </source>
</evidence>
<feature type="compositionally biased region" description="Polar residues" evidence="1">
    <location>
        <begin position="154"/>
        <end position="169"/>
    </location>
</feature>
<dbReference type="OrthoDB" id="2593174at2759"/>
<protein>
    <submittedName>
        <fullName evidence="2">Uncharacterized protein</fullName>
    </submittedName>
</protein>
<name>A0A0D2M3T4_HYPSF</name>
<dbReference type="AlphaFoldDB" id="A0A0D2M3T4"/>
<proteinExistence type="predicted"/>
<feature type="region of interest" description="Disordered" evidence="1">
    <location>
        <begin position="118"/>
        <end position="185"/>
    </location>
</feature>
<feature type="region of interest" description="Disordered" evidence="1">
    <location>
        <begin position="199"/>
        <end position="304"/>
    </location>
</feature>
<evidence type="ECO:0000256" key="1">
    <source>
        <dbReference type="SAM" id="MobiDB-lite"/>
    </source>
</evidence>
<accession>A0A0D2M3T4</accession>